<name>A0A369CFL1_9GAMM</name>
<keyword evidence="3 10" id="KW-0813">Transport</keyword>
<evidence type="ECO:0000259" key="12">
    <source>
        <dbReference type="Pfam" id="PF00909"/>
    </source>
</evidence>
<evidence type="ECO:0000256" key="11">
    <source>
        <dbReference type="SAM" id="SignalP"/>
    </source>
</evidence>
<comment type="subcellular location">
    <subcellularLocation>
        <location evidence="1 10">Cell membrane</location>
        <topology evidence="1 10">Multi-pass membrane protein</topology>
    </subcellularLocation>
</comment>
<dbReference type="GO" id="GO:0008519">
    <property type="term" value="F:ammonium channel activity"/>
    <property type="evidence" value="ECO:0007669"/>
    <property type="project" value="InterPro"/>
</dbReference>
<evidence type="ECO:0000256" key="7">
    <source>
        <dbReference type="ARBA" id="ARBA00023136"/>
    </source>
</evidence>
<dbReference type="RefSeq" id="WP_114277638.1">
    <property type="nucleotide sequence ID" value="NZ_QPJY01000001.1"/>
</dbReference>
<dbReference type="Gene3D" id="1.10.3430.10">
    <property type="entry name" value="Ammonium transporter AmtB like domains"/>
    <property type="match status" value="1"/>
</dbReference>
<feature type="transmembrane region" description="Helical" evidence="10">
    <location>
        <begin position="131"/>
        <end position="152"/>
    </location>
</feature>
<organism evidence="13 14">
    <name type="scientific">Thioalbus denitrificans</name>
    <dbReference type="NCBI Taxonomy" id="547122"/>
    <lineage>
        <taxon>Bacteria</taxon>
        <taxon>Pseudomonadati</taxon>
        <taxon>Pseudomonadota</taxon>
        <taxon>Gammaproteobacteria</taxon>
        <taxon>Chromatiales</taxon>
        <taxon>Ectothiorhodospiraceae</taxon>
        <taxon>Thioalbus</taxon>
    </lineage>
</organism>
<dbReference type="Proteomes" id="UP000252707">
    <property type="component" value="Unassembled WGS sequence"/>
</dbReference>
<evidence type="ECO:0000313" key="14">
    <source>
        <dbReference type="Proteomes" id="UP000252707"/>
    </source>
</evidence>
<feature type="transmembrane region" description="Helical" evidence="10">
    <location>
        <begin position="261"/>
        <end position="280"/>
    </location>
</feature>
<evidence type="ECO:0000256" key="9">
    <source>
        <dbReference type="ARBA" id="ARBA00050025"/>
    </source>
</evidence>
<dbReference type="SUPFAM" id="SSF111352">
    <property type="entry name" value="Ammonium transporter"/>
    <property type="match status" value="1"/>
</dbReference>
<dbReference type="Pfam" id="PF00909">
    <property type="entry name" value="Ammonium_transp"/>
    <property type="match status" value="1"/>
</dbReference>
<evidence type="ECO:0000313" key="13">
    <source>
        <dbReference type="EMBL" id="RCX32719.1"/>
    </source>
</evidence>
<feature type="transmembrane region" description="Helical" evidence="10">
    <location>
        <begin position="159"/>
        <end position="180"/>
    </location>
</feature>
<keyword evidence="11" id="KW-0732">Signal</keyword>
<feature type="domain" description="Ammonium transporter AmtB-like" evidence="12">
    <location>
        <begin position="34"/>
        <end position="438"/>
    </location>
</feature>
<keyword evidence="8 10" id="KW-0924">Ammonia transport</keyword>
<protein>
    <recommendedName>
        <fullName evidence="9 10">Ammonium transporter</fullName>
    </recommendedName>
</protein>
<dbReference type="AlphaFoldDB" id="A0A369CFL1"/>
<reference evidence="13 14" key="1">
    <citation type="submission" date="2018-07" db="EMBL/GenBank/DDBJ databases">
        <title>Genomic Encyclopedia of Type Strains, Phase IV (KMG-IV): sequencing the most valuable type-strain genomes for metagenomic binning, comparative biology and taxonomic classification.</title>
        <authorList>
            <person name="Goeker M."/>
        </authorList>
    </citation>
    <scope>NUCLEOTIDE SEQUENCE [LARGE SCALE GENOMIC DNA]</scope>
    <source>
        <strain evidence="13 14">DSM 26407</strain>
    </source>
</reference>
<keyword evidence="5 10" id="KW-0812">Transmembrane</keyword>
<evidence type="ECO:0000256" key="2">
    <source>
        <dbReference type="ARBA" id="ARBA00005887"/>
    </source>
</evidence>
<feature type="signal peptide" evidence="11">
    <location>
        <begin position="1"/>
        <end position="22"/>
    </location>
</feature>
<comment type="similarity">
    <text evidence="2 10">Belongs to the ammonia transporter channel (TC 1.A.11.2) family.</text>
</comment>
<evidence type="ECO:0000256" key="3">
    <source>
        <dbReference type="ARBA" id="ARBA00022448"/>
    </source>
</evidence>
<feature type="transmembrane region" description="Helical" evidence="10">
    <location>
        <begin position="346"/>
        <end position="367"/>
    </location>
</feature>
<evidence type="ECO:0000256" key="5">
    <source>
        <dbReference type="ARBA" id="ARBA00022692"/>
    </source>
</evidence>
<dbReference type="OrthoDB" id="9814202at2"/>
<evidence type="ECO:0000256" key="1">
    <source>
        <dbReference type="ARBA" id="ARBA00004651"/>
    </source>
</evidence>
<dbReference type="InterPro" id="IPR024041">
    <property type="entry name" value="NH4_transpt_AmtB-like_dom"/>
</dbReference>
<dbReference type="InterPro" id="IPR001905">
    <property type="entry name" value="Ammonium_transpt"/>
</dbReference>
<feature type="chain" id="PRO_5016689180" description="Ammonium transporter" evidence="11">
    <location>
        <begin position="23"/>
        <end position="440"/>
    </location>
</feature>
<keyword evidence="4" id="KW-1003">Cell membrane</keyword>
<dbReference type="NCBIfam" id="TIGR00836">
    <property type="entry name" value="amt"/>
    <property type="match status" value="1"/>
</dbReference>
<keyword evidence="7 10" id="KW-0472">Membrane</keyword>
<dbReference type="PANTHER" id="PTHR43029:SF10">
    <property type="entry name" value="AMMONIUM TRANSPORTER MEP2"/>
    <property type="match status" value="1"/>
</dbReference>
<feature type="transmembrane region" description="Helical" evidence="10">
    <location>
        <begin position="200"/>
        <end position="217"/>
    </location>
</feature>
<accession>A0A369CFL1</accession>
<dbReference type="FunFam" id="1.10.3430.10:FF:000007">
    <property type="entry name" value="Ammonium transporter"/>
    <property type="match status" value="1"/>
</dbReference>
<evidence type="ECO:0000256" key="10">
    <source>
        <dbReference type="RuleBase" id="RU362002"/>
    </source>
</evidence>
<feature type="transmembrane region" description="Helical" evidence="10">
    <location>
        <begin position="387"/>
        <end position="408"/>
    </location>
</feature>
<feature type="transmembrane region" description="Helical" evidence="10">
    <location>
        <begin position="292"/>
        <end position="310"/>
    </location>
</feature>
<comment type="caution">
    <text evidence="13">The sequence shown here is derived from an EMBL/GenBank/DDBJ whole genome shotgun (WGS) entry which is preliminary data.</text>
</comment>
<keyword evidence="14" id="KW-1185">Reference proteome</keyword>
<dbReference type="InterPro" id="IPR018047">
    <property type="entry name" value="Ammonium_transpt_CS"/>
</dbReference>
<dbReference type="InterPro" id="IPR029020">
    <property type="entry name" value="Ammonium/urea_transptr"/>
</dbReference>
<feature type="transmembrane region" description="Helical" evidence="10">
    <location>
        <begin position="32"/>
        <end position="55"/>
    </location>
</feature>
<proteinExistence type="inferred from homology"/>
<evidence type="ECO:0000256" key="6">
    <source>
        <dbReference type="ARBA" id="ARBA00022989"/>
    </source>
</evidence>
<feature type="transmembrane region" description="Helical" evidence="10">
    <location>
        <begin position="67"/>
        <end position="87"/>
    </location>
</feature>
<feature type="transmembrane region" description="Helical" evidence="10">
    <location>
        <begin position="316"/>
        <end position="334"/>
    </location>
</feature>
<dbReference type="PANTHER" id="PTHR43029">
    <property type="entry name" value="AMMONIUM TRANSPORTER MEP2"/>
    <property type="match status" value="1"/>
</dbReference>
<evidence type="ECO:0000256" key="8">
    <source>
        <dbReference type="ARBA" id="ARBA00023177"/>
    </source>
</evidence>
<dbReference type="GO" id="GO:0005886">
    <property type="term" value="C:plasma membrane"/>
    <property type="evidence" value="ECO:0007669"/>
    <property type="project" value="UniProtKB-SubCell"/>
</dbReference>
<evidence type="ECO:0000256" key="4">
    <source>
        <dbReference type="ARBA" id="ARBA00022475"/>
    </source>
</evidence>
<gene>
    <name evidence="13" type="ORF">DFQ59_10116</name>
</gene>
<dbReference type="PROSITE" id="PS01219">
    <property type="entry name" value="AMMONIUM_TRANSP"/>
    <property type="match status" value="1"/>
</dbReference>
<sequence>MKTANRFLAFAALLAGPGLALAADAAGPDSGDTAWMLTATALVLFMTIPGLSLFYAGMVRSKNVLSVLMQCFAITALMSVLWALYGYSLAFDTAGMEAGVTNLRSFVGGLDLAFLGGVTVDSLTGTVPETVFMTFQMTFAIITPALIVGAFAERMKFSAMLWFMGLWFTLVYAPIAHMVWSGDGGFMWDLGVLDFAGGTVVHINAGMAGLVAAIMLGRRKGWPTTAMPPHNLALTVVGASMLWVGWFGFNAGSAVAANGTAGMAMAVTQLATAAAALGWMFSEWLSHGKPSVLGIASGAVAGLVAITPASGTAGPMGALAIGVAAGVGCFFAATRLKRAFGYDDSLDVFGVHGVGGIIGALLTGVFADAALGGAGLAEGVTIGGQVWVQLLGVLFTLVYTGVLSFVILKVLDLTIGLRVSEEAETQGLDLAAHDERGYVL</sequence>
<dbReference type="EMBL" id="QPJY01000001">
    <property type="protein sequence ID" value="RCX32719.1"/>
    <property type="molecule type" value="Genomic_DNA"/>
</dbReference>
<feature type="transmembrane region" description="Helical" evidence="10">
    <location>
        <begin position="229"/>
        <end position="249"/>
    </location>
</feature>
<keyword evidence="6 10" id="KW-1133">Transmembrane helix</keyword>